<comment type="caution">
    <text evidence="1">The sequence shown here is derived from an EMBL/GenBank/DDBJ whole genome shotgun (WGS) entry which is preliminary data.</text>
</comment>
<sequence>MLSVVIVADLTDERPNCYLEVGYAMGLDKFQNLILTARYDHDIRARDHVPNGPKVHFDLDSYNILYWRPDELAEFKEELEKRIKRRLVQVLPAEETRPKLSEVWLNKQREAAKAGQARTGETGAMEVVLFPLDSAINLPQGDLLRIAESAQISSGMLGVVARNGENDPKPTSDGIRAEFEGFMGYAYWTLRKDGTFYSFDSHGLAAVDAASANTLYYHRLVHGVTEMFLYANRLYSRLGLGAYDAVSITLGFSGIKGRDLRAPTDRVPFFTRRVASDDPASQTAVVRMRDIEVDLVNKVSQFVSPVLSLFNFFRLEPAQLNEMVETFVRRASGGQG</sequence>
<organism evidence="1 2">
    <name type="scientific">candidate division WOR-3 bacterium</name>
    <dbReference type="NCBI Taxonomy" id="2052148"/>
    <lineage>
        <taxon>Bacteria</taxon>
        <taxon>Bacteria division WOR-3</taxon>
    </lineage>
</organism>
<accession>A0A938BRR9</accession>
<reference evidence="1" key="1">
    <citation type="submission" date="2019-03" db="EMBL/GenBank/DDBJ databases">
        <title>Lake Tanganyika Metagenome-Assembled Genomes (MAGs).</title>
        <authorList>
            <person name="Tran P."/>
        </authorList>
    </citation>
    <scope>NUCLEOTIDE SEQUENCE</scope>
    <source>
        <strain evidence="1">K_DeepCast_150m_m2_040</strain>
    </source>
</reference>
<dbReference type="Proteomes" id="UP000779900">
    <property type="component" value="Unassembled WGS sequence"/>
</dbReference>
<proteinExistence type="predicted"/>
<name>A0A938BRR9_UNCW3</name>
<protein>
    <submittedName>
        <fullName evidence="1">Uncharacterized protein</fullName>
    </submittedName>
</protein>
<evidence type="ECO:0000313" key="2">
    <source>
        <dbReference type="Proteomes" id="UP000779900"/>
    </source>
</evidence>
<dbReference type="EMBL" id="VGIR01000049">
    <property type="protein sequence ID" value="MBM3331905.1"/>
    <property type="molecule type" value="Genomic_DNA"/>
</dbReference>
<dbReference type="AlphaFoldDB" id="A0A938BRR9"/>
<evidence type="ECO:0000313" key="1">
    <source>
        <dbReference type="EMBL" id="MBM3331905.1"/>
    </source>
</evidence>
<gene>
    <name evidence="1" type="ORF">FJY68_08675</name>
</gene>